<dbReference type="Proteomes" id="UP001644719">
    <property type="component" value="Unassembled WGS sequence"/>
</dbReference>
<gene>
    <name evidence="1" type="ORF">G5B17_02050</name>
</gene>
<name>A0ABX2H2Y4_9FIRM</name>
<evidence type="ECO:0000313" key="2">
    <source>
        <dbReference type="Proteomes" id="UP001644719"/>
    </source>
</evidence>
<evidence type="ECO:0000313" key="1">
    <source>
        <dbReference type="EMBL" id="NSG84246.1"/>
    </source>
</evidence>
<proteinExistence type="predicted"/>
<sequence length="51" mass="5990">MKNNYDQVRFTVKKGKKEELKIHCSKFGYKSLNDFINQAVNEKIARDLGEI</sequence>
<organism evidence="1 2">
    <name type="scientific">Blautia faecis</name>
    <dbReference type="NCBI Taxonomy" id="871665"/>
    <lineage>
        <taxon>Bacteria</taxon>
        <taxon>Bacillati</taxon>
        <taxon>Bacillota</taxon>
        <taxon>Clostridia</taxon>
        <taxon>Lachnospirales</taxon>
        <taxon>Lachnospiraceae</taxon>
        <taxon>Blautia</taxon>
    </lineage>
</organism>
<comment type="caution">
    <text evidence="1">The sequence shown here is derived from an EMBL/GenBank/DDBJ whole genome shotgun (WGS) entry which is preliminary data.</text>
</comment>
<protein>
    <submittedName>
        <fullName evidence="1">Antitoxin</fullName>
    </submittedName>
</protein>
<reference evidence="1 2" key="1">
    <citation type="journal article" date="2020" name="Cell Host Microbe">
        <title>Functional and Genomic Variation between Human-Derived Isolates of Lachnospiraceae Reveals Inter- and Intra-Species Diversity.</title>
        <authorList>
            <person name="Sorbara M.T."/>
            <person name="Littmann E.R."/>
            <person name="Fontana E."/>
            <person name="Moody T.U."/>
            <person name="Kohout C.E."/>
            <person name="Gjonbalaj M."/>
            <person name="Eaton V."/>
            <person name="Seok R."/>
            <person name="Leiner I.M."/>
            <person name="Pamer E.G."/>
        </authorList>
    </citation>
    <scope>NUCLEOTIDE SEQUENCE [LARGE SCALE GENOMIC DNA]</scope>
    <source>
        <strain evidence="1 2">MSK.17.74</strain>
    </source>
</reference>
<dbReference type="EMBL" id="JAAITS010000004">
    <property type="protein sequence ID" value="NSG84246.1"/>
    <property type="molecule type" value="Genomic_DNA"/>
</dbReference>
<accession>A0ABX2H2Y4</accession>
<keyword evidence="2" id="KW-1185">Reference proteome</keyword>